<evidence type="ECO:0000313" key="3">
    <source>
        <dbReference type="RefSeq" id="XP_026679266.1"/>
    </source>
</evidence>
<feature type="region of interest" description="Disordered" evidence="1">
    <location>
        <begin position="24"/>
        <end position="100"/>
    </location>
</feature>
<evidence type="ECO:0000256" key="1">
    <source>
        <dbReference type="SAM" id="MobiDB-lite"/>
    </source>
</evidence>
<feature type="compositionally biased region" description="Low complexity" evidence="1">
    <location>
        <begin position="215"/>
        <end position="231"/>
    </location>
</feature>
<feature type="region of interest" description="Disordered" evidence="1">
    <location>
        <begin position="209"/>
        <end position="231"/>
    </location>
</feature>
<proteinExistence type="predicted"/>
<evidence type="ECO:0000313" key="4">
    <source>
        <dbReference type="RefSeq" id="XP_026679267.1"/>
    </source>
</evidence>
<evidence type="ECO:0000313" key="2">
    <source>
        <dbReference type="Proteomes" id="UP000079169"/>
    </source>
</evidence>
<feature type="region of interest" description="Disordered" evidence="1">
    <location>
        <begin position="249"/>
        <end position="302"/>
    </location>
</feature>
<dbReference type="RefSeq" id="XP_026679266.1">
    <property type="nucleotide sequence ID" value="XM_026823465.1"/>
</dbReference>
<sequence length="366" mass="41507">MYSHELQTCDWPRNVGCDGVASVFTDEEPIQSPQRSKPLPSLPQQQIQNAPPRIPPRQRDELLTKPLYEEEELGPAEEIESDRQQRVYRGQPPTLGQVARDRDGIAKHANALQTSPGVKQHVPFQYRTSVAPQQGPQQVYLQQSASPAPSYNYSSAINQFSQQQQPQKPQQQRPQQQFDTSYYNLYDDDDFYREDDYAQQFQNQNRGKIRDQGNAQISQQREQQKQQQQQNNVYNAAAQDYNEQYHLQSPEQDNRYEQPTKSPVVNRGRVRGSATYTTASPDAERGDKPGSRSRPTLKPSQSIVAKAAASEAIDIYKFPPSRPESVYPTPQPDKTAAKCRKDVCLLPDCYCGGKDVPGKLPLLLIS</sequence>
<keyword evidence="2" id="KW-1185">Reference proteome</keyword>
<dbReference type="RefSeq" id="XP_026679267.1">
    <property type="nucleotide sequence ID" value="XM_026823466.1"/>
</dbReference>
<dbReference type="GeneID" id="113467342"/>
<gene>
    <name evidence="3 4" type="primary">LOC113467342</name>
</gene>
<reference evidence="3 4" key="1">
    <citation type="submission" date="2025-04" db="UniProtKB">
        <authorList>
            <consortium name="RefSeq"/>
        </authorList>
    </citation>
    <scope>IDENTIFICATION</scope>
</reference>
<dbReference type="AlphaFoldDB" id="A0A3Q0ISL6"/>
<dbReference type="Proteomes" id="UP000079169">
    <property type="component" value="Unplaced"/>
</dbReference>
<feature type="compositionally biased region" description="Acidic residues" evidence="1">
    <location>
        <begin position="69"/>
        <end position="80"/>
    </location>
</feature>
<name>A0A3Q0ISL6_DIACI</name>
<protein>
    <submittedName>
        <fullName evidence="3">Mediator of RNA polymerase II transcription subunit 15-like isoform X3</fullName>
    </submittedName>
    <submittedName>
        <fullName evidence="4">Mediator of RNA polymerase II transcription subunit 15-like isoform X4</fullName>
    </submittedName>
</protein>
<organism evidence="2 4">
    <name type="scientific">Diaphorina citri</name>
    <name type="common">Asian citrus psyllid</name>
    <dbReference type="NCBI Taxonomy" id="121845"/>
    <lineage>
        <taxon>Eukaryota</taxon>
        <taxon>Metazoa</taxon>
        <taxon>Ecdysozoa</taxon>
        <taxon>Arthropoda</taxon>
        <taxon>Hexapoda</taxon>
        <taxon>Insecta</taxon>
        <taxon>Pterygota</taxon>
        <taxon>Neoptera</taxon>
        <taxon>Paraneoptera</taxon>
        <taxon>Hemiptera</taxon>
        <taxon>Sternorrhyncha</taxon>
        <taxon>Psylloidea</taxon>
        <taxon>Psyllidae</taxon>
        <taxon>Diaphorininae</taxon>
        <taxon>Diaphorina</taxon>
    </lineage>
</organism>
<accession>A0A3Q0ISL6</accession>